<keyword evidence="2" id="KW-1185">Reference proteome</keyword>
<evidence type="ECO:0000313" key="1">
    <source>
        <dbReference type="EMBL" id="URZ11814.1"/>
    </source>
</evidence>
<evidence type="ECO:0000313" key="2">
    <source>
        <dbReference type="Proteomes" id="UP000190951"/>
    </source>
</evidence>
<dbReference type="AlphaFoldDB" id="A0A1S8M2E2"/>
<sequence>MEYKRKINDEQVKRLEDKLKNEINVLIENGITISAQIGTMKDILIDRNIITEKEFNDRVYDKLYEILSATNLI</sequence>
<dbReference type="KEGG" id="crw:CROST_025310"/>
<organism evidence="1 2">
    <name type="scientific">Clostridium felsineum</name>
    <dbReference type="NCBI Taxonomy" id="36839"/>
    <lineage>
        <taxon>Bacteria</taxon>
        <taxon>Bacillati</taxon>
        <taxon>Bacillota</taxon>
        <taxon>Clostridia</taxon>
        <taxon>Eubacteriales</taxon>
        <taxon>Clostridiaceae</taxon>
        <taxon>Clostridium</taxon>
    </lineage>
</organism>
<gene>
    <name evidence="1" type="ORF">CROST_025310</name>
</gene>
<reference evidence="1 2" key="1">
    <citation type="submission" date="2022-04" db="EMBL/GenBank/DDBJ databases">
        <title>Genome sequence of C. roseum typestrain.</title>
        <authorList>
            <person name="Poehlein A."/>
            <person name="Schoch T."/>
            <person name="Duerre P."/>
            <person name="Daniel R."/>
        </authorList>
    </citation>
    <scope>NUCLEOTIDE SEQUENCE [LARGE SCALE GENOMIC DNA]</scope>
    <source>
        <strain evidence="1 2">DSM 7320</strain>
    </source>
</reference>
<protein>
    <submittedName>
        <fullName evidence="1">Uncharacterized protein</fullName>
    </submittedName>
</protein>
<dbReference type="RefSeq" id="WP_077834438.1">
    <property type="nucleotide sequence ID" value="NZ_CP096983.1"/>
</dbReference>
<dbReference type="Proteomes" id="UP000190951">
    <property type="component" value="Chromosome"/>
</dbReference>
<dbReference type="STRING" id="84029.CROST_24540"/>
<accession>A0A1S8M2E2</accession>
<name>A0A1S8M2E2_9CLOT</name>
<proteinExistence type="predicted"/>
<dbReference type="EMBL" id="CP096983">
    <property type="protein sequence ID" value="URZ11814.1"/>
    <property type="molecule type" value="Genomic_DNA"/>
</dbReference>